<name>A0A5B8XZF1_9DELT</name>
<sequence>MKVIASALLTLFVVIGVARDSHACSCKPQSRGAQVDGHKLVFYGEVSEGKDGELEVKVVKSWKGTKKGRKFKVGASESMCDLELGAGKSYMIYANPDKKTIRPSICSGTTELDYVPYSPVAWGIGEDHQYGMTKREKAAQEKARTNLTNAVSKRFKTSLQSCHKKFWTSSKEPRSGHVELRLRFESKKPSVEISKFETSVEVSDEVKECLVEKMEKGKYPKHQGAPVTVRVYRILDALDSVMKRDRTDAVIEDGARIEELD</sequence>
<dbReference type="RefSeq" id="WP_146962606.1">
    <property type="nucleotide sequence ID" value="NZ_CP042467.1"/>
</dbReference>
<evidence type="ECO:0000256" key="1">
    <source>
        <dbReference type="SAM" id="SignalP"/>
    </source>
</evidence>
<keyword evidence="1" id="KW-0732">Signal</keyword>
<evidence type="ECO:0000313" key="2">
    <source>
        <dbReference type="EMBL" id="QED29373.1"/>
    </source>
</evidence>
<reference evidence="2 3" key="1">
    <citation type="submission" date="2019-08" db="EMBL/GenBank/DDBJ databases">
        <authorList>
            <person name="Liang Q."/>
        </authorList>
    </citation>
    <scope>NUCLEOTIDE SEQUENCE [LARGE SCALE GENOMIC DNA]</scope>
    <source>
        <strain evidence="2 3">V1718</strain>
    </source>
</reference>
<keyword evidence="3" id="KW-1185">Reference proteome</keyword>
<dbReference type="AlphaFoldDB" id="A0A5B8XZF1"/>
<dbReference type="Gene3D" id="2.40.50.120">
    <property type="match status" value="1"/>
</dbReference>
<feature type="chain" id="PRO_5022987756" evidence="1">
    <location>
        <begin position="24"/>
        <end position="261"/>
    </location>
</feature>
<dbReference type="Proteomes" id="UP000321595">
    <property type="component" value="Chromosome"/>
</dbReference>
<accession>A0A5B8XZF1</accession>
<dbReference type="KEGG" id="bbae:FRD01_19475"/>
<organism evidence="2 3">
    <name type="scientific">Microvenator marinus</name>
    <dbReference type="NCBI Taxonomy" id="2600177"/>
    <lineage>
        <taxon>Bacteria</taxon>
        <taxon>Deltaproteobacteria</taxon>
        <taxon>Bradymonadales</taxon>
        <taxon>Microvenatoraceae</taxon>
        <taxon>Microvenator</taxon>
    </lineage>
</organism>
<dbReference type="SUPFAM" id="SSF50242">
    <property type="entry name" value="TIMP-like"/>
    <property type="match status" value="1"/>
</dbReference>
<dbReference type="InterPro" id="IPR008993">
    <property type="entry name" value="TIMP-like_OB-fold"/>
</dbReference>
<gene>
    <name evidence="2" type="ORF">FRD01_19475</name>
</gene>
<feature type="signal peptide" evidence="1">
    <location>
        <begin position="1"/>
        <end position="23"/>
    </location>
</feature>
<evidence type="ECO:0000313" key="3">
    <source>
        <dbReference type="Proteomes" id="UP000321595"/>
    </source>
</evidence>
<proteinExistence type="predicted"/>
<protein>
    <submittedName>
        <fullName evidence="2">Uncharacterized protein</fullName>
    </submittedName>
</protein>
<dbReference type="EMBL" id="CP042467">
    <property type="protein sequence ID" value="QED29373.1"/>
    <property type="molecule type" value="Genomic_DNA"/>
</dbReference>